<evidence type="ECO:0000313" key="2">
    <source>
        <dbReference type="EMBL" id="EMA53858.1"/>
    </source>
</evidence>
<dbReference type="Proteomes" id="UP000011680">
    <property type="component" value="Unassembled WGS sequence"/>
</dbReference>
<reference evidence="2 3" key="1">
    <citation type="journal article" date="2014" name="PLoS Genet.">
        <title>Phylogenetically driven sequencing of extremely halophilic archaea reveals strategies for static and dynamic osmo-response.</title>
        <authorList>
            <person name="Becker E.A."/>
            <person name="Seitzer P.M."/>
            <person name="Tritt A."/>
            <person name="Larsen D."/>
            <person name="Krusor M."/>
            <person name="Yao A.I."/>
            <person name="Wu D."/>
            <person name="Madern D."/>
            <person name="Eisen J.A."/>
            <person name="Darling A.E."/>
            <person name="Facciotti M.T."/>
        </authorList>
    </citation>
    <scope>NUCLEOTIDE SEQUENCE [LARGE SCALE GENOMIC DNA]</scope>
    <source>
        <strain evidence="2 3">JCM 13552</strain>
    </source>
</reference>
<keyword evidence="3" id="KW-1185">Reference proteome</keyword>
<dbReference type="PATRIC" id="fig|1227457.3.peg.1620"/>
<proteinExistence type="predicted"/>
<accession>M0N8F8</accession>
<name>M0N8F8_9EURY</name>
<dbReference type="EMBL" id="AOMF01000148">
    <property type="protein sequence ID" value="EMA53858.1"/>
    <property type="molecule type" value="Genomic_DNA"/>
</dbReference>
<protein>
    <submittedName>
        <fullName evidence="2">Uncharacterized protein</fullName>
    </submittedName>
</protein>
<sequence>MNDDPFSEQYAESCYEQLQTVEQEVIDDIHRPQLVVFRLTGRPRTMNDDDVSASSGRKHNTVSPSQNNAEGRREDSEFLDQLMMSAPAINDALNHVLIGWKELRWSVIGQEDGIPVWYLCAYMDSSLGRYDLMRVIHRHVSHSPVAFRQDHDLEDSITIRNVGGESPLIESETLLPLRNLHQGLDNPSEAPIGSYVASHLLGFREDTDDCERLQRTINDATVVDTQFLPSPAFEETYKEAGADWNPEDDLPDGVEVISYGVGKYISGNECLSDGLNVEA</sequence>
<evidence type="ECO:0000256" key="1">
    <source>
        <dbReference type="SAM" id="MobiDB-lite"/>
    </source>
</evidence>
<organism evidence="2 3">
    <name type="scientific">Halococcus thailandensis JCM 13552</name>
    <dbReference type="NCBI Taxonomy" id="1227457"/>
    <lineage>
        <taxon>Archaea</taxon>
        <taxon>Methanobacteriati</taxon>
        <taxon>Methanobacteriota</taxon>
        <taxon>Stenosarchaea group</taxon>
        <taxon>Halobacteria</taxon>
        <taxon>Halobacteriales</taxon>
        <taxon>Halococcaceae</taxon>
        <taxon>Halococcus</taxon>
    </lineage>
</organism>
<evidence type="ECO:0000313" key="3">
    <source>
        <dbReference type="Proteomes" id="UP000011680"/>
    </source>
</evidence>
<feature type="region of interest" description="Disordered" evidence="1">
    <location>
        <begin position="46"/>
        <end position="74"/>
    </location>
</feature>
<gene>
    <name evidence="2" type="ORF">C451_08765</name>
</gene>
<comment type="caution">
    <text evidence="2">The sequence shown here is derived from an EMBL/GenBank/DDBJ whole genome shotgun (WGS) entry which is preliminary data.</text>
</comment>
<dbReference type="AlphaFoldDB" id="M0N8F8"/>